<dbReference type="Proteomes" id="UP000001505">
    <property type="component" value="Chromosome"/>
</dbReference>
<proteinExistence type="predicted"/>
<accession>D6YTG7</accession>
<gene>
    <name evidence="1" type="ordered locus">wcw_0052</name>
</gene>
<dbReference type="STRING" id="716544.wcw_0052"/>
<dbReference type="KEGG" id="wch:wcw_0052"/>
<sequence length="281" mass="32489">MYAIKDLSYLQNIEVNCEAQASQHKKWGDFLYELIFKELGACLKHIWYRFYYTLNPFANHLNPTEIKKASHPGQIARILLLLHGIGGHRSCFIPLANTLKDAGFKNIYTVDLIQTSEEPVPTKPLEDKIYQLRRAYLNQGYAEVKFGLIGHSLGALVSLKYVWRRWNSSTDSEISFIVAMGGRLKYNESSFSWFCEDVRPEIERNYEAIIDAPYKTRLFSLWGENDALVPKRSAHLFGNKRRELTIKGCGHSGIVFSPEAHRKILRWVQNWFGINKTSLKK</sequence>
<dbReference type="eggNOG" id="COG1073">
    <property type="taxonomic scope" value="Bacteria"/>
</dbReference>
<evidence type="ECO:0000313" key="1">
    <source>
        <dbReference type="EMBL" id="ADI37428.1"/>
    </source>
</evidence>
<dbReference type="EMBL" id="CP001928">
    <property type="protein sequence ID" value="ADI37428.1"/>
    <property type="molecule type" value="Genomic_DNA"/>
</dbReference>
<evidence type="ECO:0008006" key="3">
    <source>
        <dbReference type="Google" id="ProtNLM"/>
    </source>
</evidence>
<keyword evidence="2" id="KW-1185">Reference proteome</keyword>
<protein>
    <recommendedName>
        <fullName evidence="3">AB hydrolase-1 domain-containing protein</fullName>
    </recommendedName>
</protein>
<dbReference type="HOGENOM" id="CLU_990273_0_0_0"/>
<dbReference type="Gene3D" id="3.40.50.1820">
    <property type="entry name" value="alpha/beta hydrolase"/>
    <property type="match status" value="1"/>
</dbReference>
<dbReference type="InterPro" id="IPR029058">
    <property type="entry name" value="AB_hydrolase_fold"/>
</dbReference>
<dbReference type="AlphaFoldDB" id="D6YTG7"/>
<organism evidence="1 2">
    <name type="scientific">Waddlia chondrophila (strain ATCC VR-1470 / WSU 86-1044)</name>
    <dbReference type="NCBI Taxonomy" id="716544"/>
    <lineage>
        <taxon>Bacteria</taxon>
        <taxon>Pseudomonadati</taxon>
        <taxon>Chlamydiota</taxon>
        <taxon>Chlamydiia</taxon>
        <taxon>Parachlamydiales</taxon>
        <taxon>Waddliaceae</taxon>
        <taxon>Waddlia</taxon>
    </lineage>
</organism>
<name>D6YTG7_WADCW</name>
<dbReference type="SUPFAM" id="SSF53474">
    <property type="entry name" value="alpha/beta-Hydrolases"/>
    <property type="match status" value="1"/>
</dbReference>
<dbReference type="RefSeq" id="WP_013181156.1">
    <property type="nucleotide sequence ID" value="NC_014225.1"/>
</dbReference>
<reference evidence="1 2" key="1">
    <citation type="journal article" date="2010" name="PLoS ONE">
        <title>The Waddlia genome: a window into chlamydial biology.</title>
        <authorList>
            <person name="Bertelli C."/>
            <person name="Collyn F."/>
            <person name="Croxatto A."/>
            <person name="Ruckert C."/>
            <person name="Polkinghorne A."/>
            <person name="Kebbi-Beghdadi C."/>
            <person name="Goesmann A."/>
            <person name="Vaughan L."/>
            <person name="Greub G."/>
        </authorList>
    </citation>
    <scope>NUCLEOTIDE SEQUENCE [LARGE SCALE GENOMIC DNA]</scope>
    <source>
        <strain evidence="2">ATCC VR-1470 / WSU 86-1044</strain>
    </source>
</reference>
<evidence type="ECO:0000313" key="2">
    <source>
        <dbReference type="Proteomes" id="UP000001505"/>
    </source>
</evidence>